<dbReference type="PROSITE" id="PS50923">
    <property type="entry name" value="SUSHI"/>
    <property type="match status" value="2"/>
</dbReference>
<dbReference type="PROSITE" id="PS50041">
    <property type="entry name" value="C_TYPE_LECTIN_2"/>
    <property type="match status" value="1"/>
</dbReference>
<reference evidence="9" key="1">
    <citation type="submission" date="2015-02" db="EMBL/GenBank/DDBJ databases">
        <title>Genome sequencing for Strongylocentrotus purpuratus.</title>
        <authorList>
            <person name="Murali S."/>
            <person name="Liu Y."/>
            <person name="Vee V."/>
            <person name="English A."/>
            <person name="Wang M."/>
            <person name="Skinner E."/>
            <person name="Han Y."/>
            <person name="Muzny D.M."/>
            <person name="Worley K.C."/>
            <person name="Gibbs R.A."/>
        </authorList>
    </citation>
    <scope>NUCLEOTIDE SEQUENCE</scope>
</reference>
<feature type="domain" description="Sushi" evidence="7">
    <location>
        <begin position="191"/>
        <end position="249"/>
    </location>
</feature>
<dbReference type="EnsemblMetazoa" id="XM_030977575">
    <property type="protein sequence ID" value="XP_030833435"/>
    <property type="gene ID" value="LOC115920872"/>
</dbReference>
<dbReference type="OrthoDB" id="441660at2759"/>
<dbReference type="PANTHER" id="PTHR22801">
    <property type="entry name" value="LITHOSTATHINE"/>
    <property type="match status" value="1"/>
</dbReference>
<dbReference type="SMART" id="SM00034">
    <property type="entry name" value="CLECT"/>
    <property type="match status" value="1"/>
</dbReference>
<accession>A0A7M7SV43</accession>
<reference evidence="8" key="2">
    <citation type="submission" date="2021-01" db="UniProtKB">
        <authorList>
            <consortium name="EnsemblMetazoa"/>
        </authorList>
    </citation>
    <scope>IDENTIFICATION</scope>
</reference>
<feature type="disulfide bond" evidence="5">
    <location>
        <begin position="220"/>
        <end position="247"/>
    </location>
</feature>
<dbReference type="Pfam" id="PF00059">
    <property type="entry name" value="Lectin_C"/>
    <property type="match status" value="1"/>
</dbReference>
<comment type="caution">
    <text evidence="5">Lacks conserved residue(s) required for the propagation of feature annotation.</text>
</comment>
<evidence type="ECO:0000313" key="8">
    <source>
        <dbReference type="EnsemblMetazoa" id="XP_030833435"/>
    </source>
</evidence>
<dbReference type="InterPro" id="IPR016187">
    <property type="entry name" value="CTDL_fold"/>
</dbReference>
<dbReference type="Pfam" id="PF00084">
    <property type="entry name" value="Sushi"/>
    <property type="match status" value="2"/>
</dbReference>
<dbReference type="CDD" id="cd00033">
    <property type="entry name" value="CCP"/>
    <property type="match status" value="2"/>
</dbReference>
<feature type="domain" description="C-type lectin" evidence="6">
    <location>
        <begin position="5"/>
        <end position="126"/>
    </location>
</feature>
<evidence type="ECO:0000259" key="7">
    <source>
        <dbReference type="PROSITE" id="PS50923"/>
    </source>
</evidence>
<dbReference type="InterPro" id="IPR016186">
    <property type="entry name" value="C-type_lectin-like/link_sf"/>
</dbReference>
<dbReference type="InParanoid" id="A0A7M7SV43"/>
<evidence type="ECO:0000256" key="1">
    <source>
        <dbReference type="ARBA" id="ARBA00022659"/>
    </source>
</evidence>
<feature type="domain" description="Sushi" evidence="7">
    <location>
        <begin position="130"/>
        <end position="190"/>
    </location>
</feature>
<dbReference type="Proteomes" id="UP000007110">
    <property type="component" value="Unassembled WGS sequence"/>
</dbReference>
<keyword evidence="9" id="KW-1185">Reference proteome</keyword>
<sequence length="261" mass="29306">MVLEYMGTCFQFLDVSRNCDDGAEECNGRGGFLAEILDESTNALLVDRALYLRDLGVNTAWWIGGYDENSGRSWYWSDKTRLNYEEWNDHQPNNVNQDQDCVEMRSEFQYRWNDQSCSDQIRTLCQIGIPACGDPGEPLHGSRLPDDRTTYSVSATLHFTCQEGYTLSGENVLRCMNNGAWNHQRPSCEAVECEGSPPQVVNASTLILGSDYQDIAVYTCQDGYIPDQEPISFCQHTGNWSIPNFTCSDNPKGNTSPNGGE</sequence>
<feature type="disulfide bond" evidence="5">
    <location>
        <begin position="132"/>
        <end position="175"/>
    </location>
</feature>
<dbReference type="InterPro" id="IPR018378">
    <property type="entry name" value="C-type_lectin_CS"/>
</dbReference>
<proteinExistence type="predicted"/>
<feature type="disulfide bond" evidence="5">
    <location>
        <begin position="161"/>
        <end position="188"/>
    </location>
</feature>
<dbReference type="KEGG" id="spu:115920872"/>
<dbReference type="RefSeq" id="XP_030833435.1">
    <property type="nucleotide sequence ID" value="XM_030977575.1"/>
</dbReference>
<dbReference type="GeneID" id="115920872"/>
<evidence type="ECO:0000256" key="5">
    <source>
        <dbReference type="PROSITE-ProRule" id="PRU00302"/>
    </source>
</evidence>
<dbReference type="InterPro" id="IPR000436">
    <property type="entry name" value="Sushi_SCR_CCP_dom"/>
</dbReference>
<name>A0A7M7SV43_STRPU</name>
<dbReference type="InterPro" id="IPR050801">
    <property type="entry name" value="Ca-Dep_Lectins_ImmuneDev"/>
</dbReference>
<dbReference type="InterPro" id="IPR001304">
    <property type="entry name" value="C-type_lectin-like"/>
</dbReference>
<evidence type="ECO:0000256" key="4">
    <source>
        <dbReference type="ARBA" id="ARBA00023157"/>
    </source>
</evidence>
<keyword evidence="1 5" id="KW-0768">Sushi</keyword>
<dbReference type="InterPro" id="IPR035976">
    <property type="entry name" value="Sushi/SCR/CCP_sf"/>
</dbReference>
<dbReference type="SUPFAM" id="SSF57535">
    <property type="entry name" value="Complement control module/SCR domain"/>
    <property type="match status" value="2"/>
</dbReference>
<dbReference type="OMA" id="ICEYAGC"/>
<evidence type="ECO:0000256" key="2">
    <source>
        <dbReference type="ARBA" id="ARBA00022729"/>
    </source>
</evidence>
<dbReference type="FunFam" id="2.10.70.10:FF:000014">
    <property type="entry name" value="Membrane cofactor protein"/>
    <property type="match status" value="1"/>
</dbReference>
<keyword evidence="4 5" id="KW-1015">Disulfide bond</keyword>
<evidence type="ECO:0000256" key="3">
    <source>
        <dbReference type="ARBA" id="ARBA00022737"/>
    </source>
</evidence>
<dbReference type="Gene3D" id="2.10.70.10">
    <property type="entry name" value="Complement Module, domain 1"/>
    <property type="match status" value="2"/>
</dbReference>
<dbReference type="PROSITE" id="PS00615">
    <property type="entry name" value="C_TYPE_LECTIN_1"/>
    <property type="match status" value="1"/>
</dbReference>
<dbReference type="AlphaFoldDB" id="A0A7M7SV43"/>
<keyword evidence="2" id="KW-0732">Signal</keyword>
<keyword evidence="3" id="KW-0677">Repeat</keyword>
<protein>
    <submittedName>
        <fullName evidence="8">Uncharacterized protein</fullName>
    </submittedName>
</protein>
<evidence type="ECO:0000313" key="9">
    <source>
        <dbReference type="Proteomes" id="UP000007110"/>
    </source>
</evidence>
<dbReference type="PANTHER" id="PTHR22801:SF63">
    <property type="entry name" value="C-TYPE LECTIN DOMAIN-CONTAINING PROTEIN"/>
    <property type="match status" value="1"/>
</dbReference>
<dbReference type="CDD" id="cd00037">
    <property type="entry name" value="CLECT"/>
    <property type="match status" value="1"/>
</dbReference>
<dbReference type="SUPFAM" id="SSF56436">
    <property type="entry name" value="C-type lectin-like"/>
    <property type="match status" value="1"/>
</dbReference>
<organism evidence="8 9">
    <name type="scientific">Strongylocentrotus purpuratus</name>
    <name type="common">Purple sea urchin</name>
    <dbReference type="NCBI Taxonomy" id="7668"/>
    <lineage>
        <taxon>Eukaryota</taxon>
        <taxon>Metazoa</taxon>
        <taxon>Echinodermata</taxon>
        <taxon>Eleutherozoa</taxon>
        <taxon>Echinozoa</taxon>
        <taxon>Echinoidea</taxon>
        <taxon>Euechinoidea</taxon>
        <taxon>Echinacea</taxon>
        <taxon>Camarodonta</taxon>
        <taxon>Echinidea</taxon>
        <taxon>Strongylocentrotidae</taxon>
        <taxon>Strongylocentrotus</taxon>
    </lineage>
</organism>
<dbReference type="Gene3D" id="3.10.100.10">
    <property type="entry name" value="Mannose-Binding Protein A, subunit A"/>
    <property type="match status" value="1"/>
</dbReference>
<evidence type="ECO:0000259" key="6">
    <source>
        <dbReference type="PROSITE" id="PS50041"/>
    </source>
</evidence>
<dbReference type="SMART" id="SM00032">
    <property type="entry name" value="CCP"/>
    <property type="match status" value="2"/>
</dbReference>